<keyword evidence="2" id="KW-1003">Cell membrane</keyword>
<feature type="transmembrane region" description="Helical" evidence="7">
    <location>
        <begin position="142"/>
        <end position="166"/>
    </location>
</feature>
<feature type="transmembrane region" description="Helical" evidence="7">
    <location>
        <begin position="178"/>
        <end position="201"/>
    </location>
</feature>
<dbReference type="PIRSF" id="PIRSF006066">
    <property type="entry name" value="HI0050"/>
    <property type="match status" value="1"/>
</dbReference>
<feature type="transmembrane region" description="Helical" evidence="7">
    <location>
        <begin position="222"/>
        <end position="244"/>
    </location>
</feature>
<sequence>MIAISFELALLALTVLCLLLFLGGVQIFLVFGLWALGFYTMVPEFPASNMSILAFSELESFTYVAIPLFVLVGDLINRARISDEIIEFSRACIGWLPGSTGNTSIGCSAIFSAITGSNAATTASVGKALHPPMDDEGYDESYAAATIASGGIVGTVLPPSVLLIVYGVMYGVSVPDLFIAGIVPGIAILFGLVAVNTTLSWRNDYGQDSSAFEFQPWEIVQTAWQAKVGLGTIVILLGGIYIGIFTPSEAAAVAVFYILLMSVALGKITRLEQVVSASFTSLLLIGVILPIVVAAVAIQQNLSFLGIQEAVSEALLSLGSPWLVMLAMMLIMLATGSVLASVPNIALTVPLLTPAAMELGLDPVTWAIIFIISDAIGFITPPYGLNLYIISGITEIDYLRVTYDALPYLGMLIAVWALFFAVPELNVLA</sequence>
<organism evidence="9 10">
    <name type="scientific">Natronorubrum sediminis</name>
    <dbReference type="NCBI Taxonomy" id="640943"/>
    <lineage>
        <taxon>Archaea</taxon>
        <taxon>Methanobacteriati</taxon>
        <taxon>Methanobacteriota</taxon>
        <taxon>Stenosarchaea group</taxon>
        <taxon>Halobacteria</taxon>
        <taxon>Halobacteriales</taxon>
        <taxon>Natrialbaceae</taxon>
        <taxon>Natronorubrum</taxon>
    </lineage>
</organism>
<keyword evidence="6 7" id="KW-0472">Membrane</keyword>
<dbReference type="GO" id="GO:0005886">
    <property type="term" value="C:plasma membrane"/>
    <property type="evidence" value="ECO:0007669"/>
    <property type="project" value="UniProtKB-SubCell"/>
</dbReference>
<evidence type="ECO:0000313" key="10">
    <source>
        <dbReference type="Proteomes" id="UP000199112"/>
    </source>
</evidence>
<dbReference type="InterPro" id="IPR010656">
    <property type="entry name" value="DctM"/>
</dbReference>
<evidence type="ECO:0000259" key="8">
    <source>
        <dbReference type="Pfam" id="PF06808"/>
    </source>
</evidence>
<feature type="transmembrane region" description="Helical" evidence="7">
    <location>
        <begin position="12"/>
        <end position="40"/>
    </location>
</feature>
<dbReference type="PANTHER" id="PTHR33362:SF3">
    <property type="entry name" value="SIALIC ACID TRAP TRANSPORTER PERMEASE PROTEIN SIAT"/>
    <property type="match status" value="1"/>
</dbReference>
<dbReference type="EMBL" id="FNWL01000001">
    <property type="protein sequence ID" value="SEH13338.1"/>
    <property type="molecule type" value="Genomic_DNA"/>
</dbReference>
<evidence type="ECO:0000256" key="2">
    <source>
        <dbReference type="ARBA" id="ARBA00022475"/>
    </source>
</evidence>
<evidence type="ECO:0000313" key="9">
    <source>
        <dbReference type="EMBL" id="SEH13338.1"/>
    </source>
</evidence>
<evidence type="ECO:0000256" key="6">
    <source>
        <dbReference type="ARBA" id="ARBA00023136"/>
    </source>
</evidence>
<dbReference type="GO" id="GO:0022857">
    <property type="term" value="F:transmembrane transporter activity"/>
    <property type="evidence" value="ECO:0007669"/>
    <property type="project" value="TreeGrafter"/>
</dbReference>
<feature type="transmembrane region" description="Helical" evidence="7">
    <location>
        <begin position="322"/>
        <end position="352"/>
    </location>
</feature>
<evidence type="ECO:0000256" key="7">
    <source>
        <dbReference type="SAM" id="Phobius"/>
    </source>
</evidence>
<feature type="transmembrane region" description="Helical" evidence="7">
    <location>
        <begin position="405"/>
        <end position="422"/>
    </location>
</feature>
<evidence type="ECO:0000256" key="5">
    <source>
        <dbReference type="ARBA" id="ARBA00022989"/>
    </source>
</evidence>
<dbReference type="Proteomes" id="UP000199112">
    <property type="component" value="Unassembled WGS sequence"/>
</dbReference>
<feature type="transmembrane region" description="Helical" evidence="7">
    <location>
        <begin position="60"/>
        <end position="77"/>
    </location>
</feature>
<keyword evidence="10" id="KW-1185">Reference proteome</keyword>
<name>A0A1H6FT68_9EURY</name>
<keyword evidence="5 7" id="KW-1133">Transmembrane helix</keyword>
<protein>
    <submittedName>
        <fullName evidence="9">C4-dicarboxylate transporter, DctM subunit</fullName>
    </submittedName>
</protein>
<feature type="transmembrane region" description="Helical" evidence="7">
    <location>
        <begin position="364"/>
        <end position="385"/>
    </location>
</feature>
<dbReference type="RefSeq" id="WP_090506179.1">
    <property type="nucleotide sequence ID" value="NZ_FNWL01000001.1"/>
</dbReference>
<feature type="domain" description="TRAP C4-dicarboxylate transport system permease DctM subunit" evidence="8">
    <location>
        <begin position="16"/>
        <end position="425"/>
    </location>
</feature>
<dbReference type="InterPro" id="IPR004681">
    <property type="entry name" value="TRAP_DctM"/>
</dbReference>
<dbReference type="OrthoDB" id="200143at2157"/>
<comment type="subcellular location">
    <subcellularLocation>
        <location evidence="1">Cell inner membrane</location>
        <topology evidence="1">Multi-pass membrane protein</topology>
    </subcellularLocation>
</comment>
<dbReference type="AlphaFoldDB" id="A0A1H6FT68"/>
<evidence type="ECO:0000256" key="4">
    <source>
        <dbReference type="ARBA" id="ARBA00022692"/>
    </source>
</evidence>
<feature type="transmembrane region" description="Helical" evidence="7">
    <location>
        <begin position="281"/>
        <end position="302"/>
    </location>
</feature>
<feature type="transmembrane region" description="Helical" evidence="7">
    <location>
        <begin position="250"/>
        <end position="269"/>
    </location>
</feature>
<dbReference type="NCBIfam" id="TIGR00786">
    <property type="entry name" value="dctM"/>
    <property type="match status" value="1"/>
</dbReference>
<evidence type="ECO:0000256" key="1">
    <source>
        <dbReference type="ARBA" id="ARBA00004429"/>
    </source>
</evidence>
<evidence type="ECO:0000256" key="3">
    <source>
        <dbReference type="ARBA" id="ARBA00022519"/>
    </source>
</evidence>
<accession>A0A1H6FT68</accession>
<keyword evidence="3" id="KW-0997">Cell inner membrane</keyword>
<proteinExistence type="predicted"/>
<dbReference type="PANTHER" id="PTHR33362">
    <property type="entry name" value="SIALIC ACID TRAP TRANSPORTER PERMEASE PROTEIN SIAT-RELATED"/>
    <property type="match status" value="1"/>
</dbReference>
<gene>
    <name evidence="9" type="ORF">SAMN04487967_1307</name>
</gene>
<dbReference type="Pfam" id="PF06808">
    <property type="entry name" value="DctM"/>
    <property type="match status" value="1"/>
</dbReference>
<reference evidence="10" key="1">
    <citation type="submission" date="2016-10" db="EMBL/GenBank/DDBJ databases">
        <authorList>
            <person name="Varghese N."/>
            <person name="Submissions S."/>
        </authorList>
    </citation>
    <scope>NUCLEOTIDE SEQUENCE [LARGE SCALE GENOMIC DNA]</scope>
    <source>
        <strain evidence="10">CGMCC 1.8981</strain>
    </source>
</reference>
<keyword evidence="4 7" id="KW-0812">Transmembrane</keyword>